<reference evidence="2" key="2">
    <citation type="journal article" date="2018" name="Mol. Plant Microbe Interact.">
        <title>Genome sequence resources for the wheat stripe rust pathogen (Puccinia striiformis f. sp. tritici) and the barley stripe rust pathogen (Puccinia striiformis f. sp. hordei).</title>
        <authorList>
            <person name="Xia C."/>
            <person name="Wang M."/>
            <person name="Yin C."/>
            <person name="Cornejo O.E."/>
            <person name="Hulbert S.H."/>
            <person name="Chen X."/>
        </authorList>
    </citation>
    <scope>NUCLEOTIDE SEQUENCE [LARGE SCALE GENOMIC DNA]</scope>
    <source>
        <strain evidence="2">93-210</strain>
    </source>
</reference>
<dbReference type="EMBL" id="CM045868">
    <property type="protein sequence ID" value="KAI7957508.1"/>
    <property type="molecule type" value="Genomic_DNA"/>
</dbReference>
<keyword evidence="2" id="KW-1185">Reference proteome</keyword>
<organism evidence="1 2">
    <name type="scientific">Puccinia striiformis f. sp. tritici</name>
    <dbReference type="NCBI Taxonomy" id="168172"/>
    <lineage>
        <taxon>Eukaryota</taxon>
        <taxon>Fungi</taxon>
        <taxon>Dikarya</taxon>
        <taxon>Basidiomycota</taxon>
        <taxon>Pucciniomycotina</taxon>
        <taxon>Pucciniomycetes</taxon>
        <taxon>Pucciniales</taxon>
        <taxon>Pucciniaceae</taxon>
        <taxon>Puccinia</taxon>
    </lineage>
</organism>
<gene>
    <name evidence="1" type="ORF">MJO28_004603</name>
</gene>
<comment type="caution">
    <text evidence="1">The sequence shown here is derived from an EMBL/GenBank/DDBJ whole genome shotgun (WGS) entry which is preliminary data.</text>
</comment>
<name>A0ACC0ER52_9BASI</name>
<reference evidence="1 2" key="3">
    <citation type="journal article" date="2022" name="Microbiol. Spectr.">
        <title>Folding features and dynamics of 3D genome architecture in plant fungal pathogens.</title>
        <authorList>
            <person name="Xia C."/>
        </authorList>
    </citation>
    <scope>NUCLEOTIDE SEQUENCE [LARGE SCALE GENOMIC DNA]</scope>
    <source>
        <strain evidence="1 2">93-210</strain>
    </source>
</reference>
<evidence type="ECO:0000313" key="1">
    <source>
        <dbReference type="EMBL" id="KAI7957508.1"/>
    </source>
</evidence>
<accession>A0ACC0ER52</accession>
<proteinExistence type="predicted"/>
<dbReference type="Proteomes" id="UP001060170">
    <property type="component" value="Chromosome 4"/>
</dbReference>
<sequence length="248" mass="26645">MAGVFQLQIGNGYINSLCIYIVLDTSIVLLNPTPPSTKPTISTSIAKMSTKMWLLVVIASALTLTPTHAQNPAPQTNKNPYPHTAVAKIDNGASVKGTIEFVKVPKEQRPAEASHFAPNRPLTSVTVKLTGLESGKDFSYFIYEKPITGTDCTQAGGQWNPKKWDTKDPNYRCDPKRPSRCVAGDLSAKHGMLKGNGPTVTAPPLYYDPSLRLTYSEKGILGKSVVIHDPTGNPVACANIIDPTAPAS</sequence>
<protein>
    <submittedName>
        <fullName evidence="1">Uncharacterized protein</fullName>
    </submittedName>
</protein>
<evidence type="ECO:0000313" key="2">
    <source>
        <dbReference type="Proteomes" id="UP001060170"/>
    </source>
</evidence>
<reference evidence="2" key="1">
    <citation type="journal article" date="2018" name="BMC Genomics">
        <title>Genomic insights into host adaptation between the wheat stripe rust pathogen (Puccinia striiformis f. sp. tritici) and the barley stripe rust pathogen (Puccinia striiformis f. sp. hordei).</title>
        <authorList>
            <person name="Xia C."/>
            <person name="Wang M."/>
            <person name="Yin C."/>
            <person name="Cornejo O.E."/>
            <person name="Hulbert S.H."/>
            <person name="Chen X."/>
        </authorList>
    </citation>
    <scope>NUCLEOTIDE SEQUENCE [LARGE SCALE GENOMIC DNA]</scope>
    <source>
        <strain evidence="2">93-210</strain>
    </source>
</reference>